<keyword evidence="9" id="KW-1185">Reference proteome</keyword>
<feature type="compositionally biased region" description="Acidic residues" evidence="6">
    <location>
        <begin position="70"/>
        <end position="80"/>
    </location>
</feature>
<dbReference type="STRING" id="282301.A0A267DJ30"/>
<keyword evidence="2" id="KW-0805">Transcription regulation</keyword>
<gene>
    <name evidence="8" type="ORF">BOX15_Mlig030395g2</name>
</gene>
<dbReference type="InterPro" id="IPR002112">
    <property type="entry name" value="Leuzip_Jun"/>
</dbReference>
<dbReference type="Pfam" id="PF00170">
    <property type="entry name" value="bZIP_1"/>
    <property type="match status" value="1"/>
</dbReference>
<proteinExistence type="inferred from homology"/>
<dbReference type="GO" id="GO:0005667">
    <property type="term" value="C:transcription regulator complex"/>
    <property type="evidence" value="ECO:0007669"/>
    <property type="project" value="TreeGrafter"/>
</dbReference>
<reference evidence="8 9" key="1">
    <citation type="submission" date="2017-06" db="EMBL/GenBank/DDBJ databases">
        <title>A platform for efficient transgenesis in Macrostomum lignano, a flatworm model organism for stem cell research.</title>
        <authorList>
            <person name="Berezikov E."/>
        </authorList>
    </citation>
    <scope>NUCLEOTIDE SEQUENCE [LARGE SCALE GENOMIC DNA]</scope>
    <source>
        <strain evidence="8">DV1</strain>
        <tissue evidence="8">Whole organism</tissue>
    </source>
</reference>
<evidence type="ECO:0000313" key="9">
    <source>
        <dbReference type="Proteomes" id="UP000215902"/>
    </source>
</evidence>
<name>A0A267DJ30_9PLAT</name>
<keyword evidence="3" id="KW-0238">DNA-binding</keyword>
<evidence type="ECO:0000256" key="5">
    <source>
        <dbReference type="SAM" id="Coils"/>
    </source>
</evidence>
<keyword evidence="5" id="KW-0175">Coiled coil</keyword>
<dbReference type="GO" id="GO:0051726">
    <property type="term" value="P:regulation of cell cycle"/>
    <property type="evidence" value="ECO:0007669"/>
    <property type="project" value="TreeGrafter"/>
</dbReference>
<comment type="similarity">
    <text evidence="1">Belongs to the bZIP family. Jun subfamily.</text>
</comment>
<evidence type="ECO:0000256" key="1">
    <source>
        <dbReference type="ARBA" id="ARBA00006882"/>
    </source>
</evidence>
<dbReference type="PANTHER" id="PTHR11462:SF35">
    <property type="entry name" value="TRANSCRIPTION FACTOR JRA"/>
    <property type="match status" value="1"/>
</dbReference>
<dbReference type="OrthoDB" id="2187714at2759"/>
<feature type="compositionally biased region" description="Low complexity" evidence="6">
    <location>
        <begin position="45"/>
        <end position="67"/>
    </location>
</feature>
<evidence type="ECO:0000313" key="8">
    <source>
        <dbReference type="EMBL" id="PAA49225.1"/>
    </source>
</evidence>
<dbReference type="GO" id="GO:0000981">
    <property type="term" value="F:DNA-binding transcription factor activity, RNA polymerase II-specific"/>
    <property type="evidence" value="ECO:0007669"/>
    <property type="project" value="TreeGrafter"/>
</dbReference>
<evidence type="ECO:0000256" key="3">
    <source>
        <dbReference type="ARBA" id="ARBA00023125"/>
    </source>
</evidence>
<organism evidence="8 9">
    <name type="scientific">Macrostomum lignano</name>
    <dbReference type="NCBI Taxonomy" id="282301"/>
    <lineage>
        <taxon>Eukaryota</taxon>
        <taxon>Metazoa</taxon>
        <taxon>Spiralia</taxon>
        <taxon>Lophotrochozoa</taxon>
        <taxon>Platyhelminthes</taxon>
        <taxon>Rhabditophora</taxon>
        <taxon>Macrostomorpha</taxon>
        <taxon>Macrostomida</taxon>
        <taxon>Macrostomidae</taxon>
        <taxon>Macrostomum</taxon>
    </lineage>
</organism>
<dbReference type="AlphaFoldDB" id="A0A267DJ30"/>
<dbReference type="PROSITE" id="PS50217">
    <property type="entry name" value="BZIP"/>
    <property type="match status" value="1"/>
</dbReference>
<comment type="caution">
    <text evidence="8">The sequence shown here is derived from an EMBL/GenBank/DDBJ whole genome shotgun (WGS) entry which is preliminary data.</text>
</comment>
<keyword evidence="4" id="KW-0804">Transcription</keyword>
<protein>
    <recommendedName>
        <fullName evidence="7">BZIP domain-containing protein</fullName>
    </recommendedName>
</protein>
<dbReference type="PRINTS" id="PR00043">
    <property type="entry name" value="LEUZIPPRJUN"/>
</dbReference>
<dbReference type="GO" id="GO:0000978">
    <property type="term" value="F:RNA polymerase II cis-regulatory region sequence-specific DNA binding"/>
    <property type="evidence" value="ECO:0007669"/>
    <property type="project" value="TreeGrafter"/>
</dbReference>
<evidence type="ECO:0000259" key="7">
    <source>
        <dbReference type="PROSITE" id="PS50217"/>
    </source>
</evidence>
<feature type="coiled-coil region" evidence="5">
    <location>
        <begin position="118"/>
        <end position="159"/>
    </location>
</feature>
<dbReference type="GO" id="GO:0042127">
    <property type="term" value="P:regulation of cell population proliferation"/>
    <property type="evidence" value="ECO:0007669"/>
    <property type="project" value="TreeGrafter"/>
</dbReference>
<dbReference type="Gene3D" id="1.20.5.170">
    <property type="match status" value="1"/>
</dbReference>
<evidence type="ECO:0000256" key="4">
    <source>
        <dbReference type="ARBA" id="ARBA00023163"/>
    </source>
</evidence>
<feature type="region of interest" description="Disordered" evidence="6">
    <location>
        <begin position="20"/>
        <end position="99"/>
    </location>
</feature>
<accession>A0A267DJ30</accession>
<dbReference type="EMBL" id="NIVC01003943">
    <property type="protein sequence ID" value="PAA49225.1"/>
    <property type="molecule type" value="Genomic_DNA"/>
</dbReference>
<dbReference type="CDD" id="cd14696">
    <property type="entry name" value="bZIP_Jun"/>
    <property type="match status" value="1"/>
</dbReference>
<evidence type="ECO:0000256" key="6">
    <source>
        <dbReference type="SAM" id="MobiDB-lite"/>
    </source>
</evidence>
<sequence>MSYPRWRPRWTHPAKLLSPLASRQHRCSPPLPLRFRPPSSPCPQPCLALSSPPQPASIAASTIAGGSYTTEDDSGEEPMDDVVSSVGSTSRRLGLGDQEQLKLERKRQRNRDAARKCRERKLERIRFLEERVAELKSQNSRLQRTAVDLREQVKTLQHVIVEHTKRGCSLKDSLGSKLGGLA</sequence>
<evidence type="ECO:0000256" key="2">
    <source>
        <dbReference type="ARBA" id="ARBA00023015"/>
    </source>
</evidence>
<dbReference type="InterPro" id="IPR004827">
    <property type="entry name" value="bZIP"/>
</dbReference>
<dbReference type="SMART" id="SM00338">
    <property type="entry name" value="BRLZ"/>
    <property type="match status" value="1"/>
</dbReference>
<feature type="domain" description="BZIP" evidence="7">
    <location>
        <begin position="100"/>
        <end position="163"/>
    </location>
</feature>
<dbReference type="InterPro" id="IPR046347">
    <property type="entry name" value="bZIP_sf"/>
</dbReference>
<dbReference type="Proteomes" id="UP000215902">
    <property type="component" value="Unassembled WGS sequence"/>
</dbReference>
<dbReference type="PROSITE" id="PS00036">
    <property type="entry name" value="BZIP_BASIC"/>
    <property type="match status" value="1"/>
</dbReference>
<dbReference type="SUPFAM" id="SSF57959">
    <property type="entry name" value="Leucine zipper domain"/>
    <property type="match status" value="1"/>
</dbReference>
<dbReference type="InterPro" id="IPR050946">
    <property type="entry name" value="AP-1_TF_bZIP"/>
</dbReference>
<dbReference type="PANTHER" id="PTHR11462">
    <property type="entry name" value="JUN TRANSCRIPTION FACTOR-RELATED"/>
    <property type="match status" value="1"/>
</dbReference>